<dbReference type="EMBL" id="DAAXOF010000060">
    <property type="protein sequence ID" value="HAG1883301.1"/>
    <property type="molecule type" value="Genomic_DNA"/>
</dbReference>
<reference evidence="2" key="1">
    <citation type="journal article" date="2018" name="Genome Biol.">
        <title>SKESA: strategic k-mer extension for scrupulous assemblies.</title>
        <authorList>
            <person name="Souvorov A."/>
            <person name="Agarwala R."/>
            <person name="Lipman D.J."/>
        </authorList>
    </citation>
    <scope>NUCLEOTIDE SEQUENCE</scope>
    <source>
        <strain evidence="2">MA.CK_98/00010293</strain>
        <strain evidence="1">MA.CK_98/00011463</strain>
    </source>
</reference>
<protein>
    <submittedName>
        <fullName evidence="2">Uncharacterized protein</fullName>
    </submittedName>
</protein>
<gene>
    <name evidence="2" type="ORF">G8O64_004926</name>
    <name evidence="1" type="ORF">G8V93_004920</name>
</gene>
<sequence>MTLEKQKDALLCRQRELITNLERIERESVKLHCEIIHYLKERLQNNHMRLLISKDSTSLINDIVAFDESDCVNLAEVGKNNILIGAMLMQKAIKHGG</sequence>
<comment type="caution">
    <text evidence="2">The sequence shown here is derived from an EMBL/GenBank/DDBJ whole genome shotgun (WGS) entry which is preliminary data.</text>
</comment>
<name>A0A765BR89_SALER</name>
<dbReference type="AlphaFoldDB" id="A0A765BR89"/>
<accession>A0A765BR89</accession>
<evidence type="ECO:0000313" key="1">
    <source>
        <dbReference type="EMBL" id="HAG1883301.1"/>
    </source>
</evidence>
<organism evidence="2">
    <name type="scientific">Salmonella enterica</name>
    <name type="common">Salmonella choleraesuis</name>
    <dbReference type="NCBI Taxonomy" id="28901"/>
    <lineage>
        <taxon>Bacteria</taxon>
        <taxon>Pseudomonadati</taxon>
        <taxon>Pseudomonadota</taxon>
        <taxon>Gammaproteobacteria</taxon>
        <taxon>Enterobacterales</taxon>
        <taxon>Enterobacteriaceae</taxon>
        <taxon>Salmonella</taxon>
    </lineage>
</organism>
<proteinExistence type="predicted"/>
<reference evidence="2" key="2">
    <citation type="submission" date="2020-02" db="EMBL/GenBank/DDBJ databases">
        <authorList>
            <consortium name="NCBI Pathogen Detection Project"/>
        </authorList>
    </citation>
    <scope>NUCLEOTIDE SEQUENCE</scope>
    <source>
        <strain evidence="2">MA.CK_98/00010293</strain>
        <strain evidence="1">MA.CK_98/00011463</strain>
    </source>
</reference>
<evidence type="ECO:0000313" key="2">
    <source>
        <dbReference type="EMBL" id="HAG5359175.1"/>
    </source>
</evidence>
<dbReference type="EMBL" id="DAAYQT010000062">
    <property type="protein sequence ID" value="HAG5359175.1"/>
    <property type="molecule type" value="Genomic_DNA"/>
</dbReference>